<accession>A0A192A6X0</accession>
<keyword evidence="3" id="KW-0813">Transport</keyword>
<dbReference type="EMBL" id="CP016023">
    <property type="protein sequence ID" value="ANJ76037.1"/>
    <property type="molecule type" value="Genomic_DNA"/>
</dbReference>
<evidence type="ECO:0000256" key="6">
    <source>
        <dbReference type="ARBA" id="ARBA00022989"/>
    </source>
</evidence>
<name>A0A192A6X0_9RALS</name>
<reference evidence="9" key="1">
    <citation type="submission" date="2016-06" db="EMBL/GenBank/DDBJ databases">
        <authorList>
            <person name="Xu Y."/>
            <person name="Nagy A."/>
            <person name="Yan X."/>
            <person name="Kim S.W."/>
            <person name="Haley B."/>
            <person name="Liu N.T."/>
            <person name="Nou X."/>
        </authorList>
    </citation>
    <scope>NUCLEOTIDE SEQUENCE [LARGE SCALE GENOMIC DNA]</scope>
    <source>
        <strain evidence="9">ATCC 49129</strain>
    </source>
</reference>
<proteinExistence type="inferred from homology"/>
<evidence type="ECO:0000313" key="8">
    <source>
        <dbReference type="EMBL" id="ANJ76037.1"/>
    </source>
</evidence>
<dbReference type="RefSeq" id="WP_064808965.1">
    <property type="nucleotide sequence ID" value="NZ_CP016023.1"/>
</dbReference>
<dbReference type="InterPro" id="IPR038770">
    <property type="entry name" value="Na+/solute_symporter_sf"/>
</dbReference>
<keyword evidence="9" id="KW-1185">Reference proteome</keyword>
<dbReference type="InterPro" id="IPR004776">
    <property type="entry name" value="Mem_transp_PIN-like"/>
</dbReference>
<organism evidence="8 9">
    <name type="scientific">Ralstonia insidiosa</name>
    <dbReference type="NCBI Taxonomy" id="190721"/>
    <lineage>
        <taxon>Bacteria</taxon>
        <taxon>Pseudomonadati</taxon>
        <taxon>Pseudomonadota</taxon>
        <taxon>Betaproteobacteria</taxon>
        <taxon>Burkholderiales</taxon>
        <taxon>Burkholderiaceae</taxon>
        <taxon>Ralstonia</taxon>
    </lineage>
</organism>
<dbReference type="Proteomes" id="UP000078572">
    <property type="component" value="Chromosome 2"/>
</dbReference>
<dbReference type="Gene3D" id="1.20.1530.20">
    <property type="match status" value="1"/>
</dbReference>
<dbReference type="AlphaFoldDB" id="A0A192A6X0"/>
<keyword evidence="5" id="KW-0812">Transmembrane</keyword>
<keyword evidence="6" id="KW-1133">Transmembrane helix</keyword>
<comment type="subcellular location">
    <subcellularLocation>
        <location evidence="1">Cell membrane</location>
        <topology evidence="1">Multi-pass membrane protein</topology>
    </subcellularLocation>
</comment>
<evidence type="ECO:0000256" key="4">
    <source>
        <dbReference type="ARBA" id="ARBA00022475"/>
    </source>
</evidence>
<gene>
    <name evidence="8" type="ORF">A9Y76_26665</name>
</gene>
<dbReference type="PANTHER" id="PTHR36838">
    <property type="entry name" value="AUXIN EFFLUX CARRIER FAMILY PROTEIN"/>
    <property type="match status" value="1"/>
</dbReference>
<dbReference type="GO" id="GO:0055085">
    <property type="term" value="P:transmembrane transport"/>
    <property type="evidence" value="ECO:0007669"/>
    <property type="project" value="InterPro"/>
</dbReference>
<evidence type="ECO:0000256" key="7">
    <source>
        <dbReference type="ARBA" id="ARBA00023136"/>
    </source>
</evidence>
<dbReference type="OrthoDB" id="9805563at2"/>
<keyword evidence="7" id="KW-0472">Membrane</keyword>
<comment type="similarity">
    <text evidence="2">Belongs to the auxin efflux carrier (TC 2.A.69) family.</text>
</comment>
<evidence type="ECO:0000256" key="1">
    <source>
        <dbReference type="ARBA" id="ARBA00004651"/>
    </source>
</evidence>
<protein>
    <submittedName>
        <fullName evidence="8">Transporter</fullName>
    </submittedName>
</protein>
<dbReference type="PANTHER" id="PTHR36838:SF4">
    <property type="entry name" value="AUXIN EFFLUX CARRIER FAMILY PROTEIN"/>
    <property type="match status" value="1"/>
</dbReference>
<sequence length="317" mass="32405">MTAAILLALAPVALLVALGYGLKHTGFIADAFWPQAERLCYYVLLPALFTHGLASAHLQALPVLPLAGTLIVATVVVAVALVLTRPWMRVDGAAFTSVFQGGVRFNNYVGVSLAAGLFGAKGIALAAVCNAAIVPTVNLLCVLVFARFGSVRLSGKALARQIVTNPLVVACVLGIAMQIAGVQVPTLIEPAVRSLGVASMPLGLLCVGAALNFSGVRAWVQPVAVSSLVKFLAMPVLTLVVGHAIGLTDVALMVALLFQALPTASSSYIMARQLGGDAPLMAGITAAQTVLAAAAMPAVMTLLVVTRGLPQGLISAL</sequence>
<dbReference type="GeneID" id="61529635"/>
<evidence type="ECO:0000256" key="2">
    <source>
        <dbReference type="ARBA" id="ARBA00010145"/>
    </source>
</evidence>
<evidence type="ECO:0000256" key="3">
    <source>
        <dbReference type="ARBA" id="ARBA00022448"/>
    </source>
</evidence>
<evidence type="ECO:0000313" key="9">
    <source>
        <dbReference type="Proteomes" id="UP000078572"/>
    </source>
</evidence>
<dbReference type="GO" id="GO:0005886">
    <property type="term" value="C:plasma membrane"/>
    <property type="evidence" value="ECO:0007669"/>
    <property type="project" value="UniProtKB-SubCell"/>
</dbReference>
<dbReference type="Pfam" id="PF03547">
    <property type="entry name" value="Mem_trans"/>
    <property type="match status" value="1"/>
</dbReference>
<keyword evidence="4" id="KW-1003">Cell membrane</keyword>
<evidence type="ECO:0000256" key="5">
    <source>
        <dbReference type="ARBA" id="ARBA00022692"/>
    </source>
</evidence>
<dbReference type="STRING" id="190721.ACS15_5779"/>